<dbReference type="Proteomes" id="UP001055811">
    <property type="component" value="Linkage Group LG02"/>
</dbReference>
<reference evidence="1 2" key="2">
    <citation type="journal article" date="2022" name="Mol. Ecol. Resour.">
        <title>The genomes of chicory, endive, great burdock and yacon provide insights into Asteraceae paleo-polyploidization history and plant inulin production.</title>
        <authorList>
            <person name="Fan W."/>
            <person name="Wang S."/>
            <person name="Wang H."/>
            <person name="Wang A."/>
            <person name="Jiang F."/>
            <person name="Liu H."/>
            <person name="Zhao H."/>
            <person name="Xu D."/>
            <person name="Zhang Y."/>
        </authorList>
    </citation>
    <scope>NUCLEOTIDE SEQUENCE [LARGE SCALE GENOMIC DNA]</scope>
    <source>
        <strain evidence="2">cv. Punajuju</strain>
        <tissue evidence="1">Leaves</tissue>
    </source>
</reference>
<comment type="caution">
    <text evidence="1">The sequence shown here is derived from an EMBL/GenBank/DDBJ whole genome shotgun (WGS) entry which is preliminary data.</text>
</comment>
<keyword evidence="2" id="KW-1185">Reference proteome</keyword>
<dbReference type="EMBL" id="CM042010">
    <property type="protein sequence ID" value="KAI3778691.1"/>
    <property type="molecule type" value="Genomic_DNA"/>
</dbReference>
<protein>
    <submittedName>
        <fullName evidence="1">Uncharacterized protein</fullName>
    </submittedName>
</protein>
<name>A0ACB9G6M5_CICIN</name>
<proteinExistence type="predicted"/>
<evidence type="ECO:0000313" key="2">
    <source>
        <dbReference type="Proteomes" id="UP001055811"/>
    </source>
</evidence>
<evidence type="ECO:0000313" key="1">
    <source>
        <dbReference type="EMBL" id="KAI3778691.1"/>
    </source>
</evidence>
<sequence>MENYYKSKTQCPSSSTSTPDIGTSVLIPQSTFNFTTPINLVDLDNLPSDPFKKPRILSYNVNQRDEIRRRYWIKGPCQPRGHKFLKTKIGNKLRGFVPTWFNQYGNWLEYSIKKNKAFCLCCYLFRDDNGQQAGNDAFVIQGFDGWNKSERLLSHVDLVKQRQSISVAFHKKSESAKKEYRIRLNASVEVCRHLLNSALPFHGHDESETSLHRGQFLETIKLVRKLSEDILKVTLENAPKNNQVVSPKIQKDIAYCFSQEILKGILQEIGDDVFALLVDESSDVSKKEQMAVVLRYVDKLGLVKEKFVGVVHVPHTSSKSLKYFIDSLFAQHGLSMKKVRRQGYDGASNMRVAVAIARDHNGVGNFFEMLSLVMNVVCASCQRKDMIREEVTNMLSQALQRKDQDIVEVVSLVEMTKKKLQRINDGFEDLLEEVYAFCEKYEITKVDMSENYARNRRQNTDINNQHHYKVDVFTVVLDMQLLEFRDRFSEISSELLTNMAALSPCFSFSQFDASKLIKMSMLYPNDFTEVEMRNLAQQLDFYYDVVKEDVRFSNLNGIADLSRVMVETRKHISYYLVYRLVKLALVLPVATTTVERCFSAMKLVKSDLRNRMGDDFLNCALICAIEKEELVKVTNEVVIDRFHEMTNRRGQL</sequence>
<accession>A0ACB9G6M5</accession>
<gene>
    <name evidence="1" type="ORF">L2E82_08074</name>
</gene>
<organism evidence="1 2">
    <name type="scientific">Cichorium intybus</name>
    <name type="common">Chicory</name>
    <dbReference type="NCBI Taxonomy" id="13427"/>
    <lineage>
        <taxon>Eukaryota</taxon>
        <taxon>Viridiplantae</taxon>
        <taxon>Streptophyta</taxon>
        <taxon>Embryophyta</taxon>
        <taxon>Tracheophyta</taxon>
        <taxon>Spermatophyta</taxon>
        <taxon>Magnoliopsida</taxon>
        <taxon>eudicotyledons</taxon>
        <taxon>Gunneridae</taxon>
        <taxon>Pentapetalae</taxon>
        <taxon>asterids</taxon>
        <taxon>campanulids</taxon>
        <taxon>Asterales</taxon>
        <taxon>Asteraceae</taxon>
        <taxon>Cichorioideae</taxon>
        <taxon>Cichorieae</taxon>
        <taxon>Cichoriinae</taxon>
        <taxon>Cichorium</taxon>
    </lineage>
</organism>
<reference evidence="2" key="1">
    <citation type="journal article" date="2022" name="Mol. Ecol. Resour.">
        <title>The genomes of chicory, endive, great burdock and yacon provide insights into Asteraceae palaeo-polyploidization history and plant inulin production.</title>
        <authorList>
            <person name="Fan W."/>
            <person name="Wang S."/>
            <person name="Wang H."/>
            <person name="Wang A."/>
            <person name="Jiang F."/>
            <person name="Liu H."/>
            <person name="Zhao H."/>
            <person name="Xu D."/>
            <person name="Zhang Y."/>
        </authorList>
    </citation>
    <scope>NUCLEOTIDE SEQUENCE [LARGE SCALE GENOMIC DNA]</scope>
    <source>
        <strain evidence="2">cv. Punajuju</strain>
    </source>
</reference>